<proteinExistence type="predicted"/>
<sequence length="214" mass="24118">MPPFLYLKRSRRLFRAAPPTESVIPTTDSAAYEIFPDFRWVYNKLTIAELQGIASGPHGTQPPLNLYPIFSKPIYNLGGMSANARHIATPMDYLHSLTPGHMWSACLQGEHYSTDIAVVQGQAIWLSHTRGLPGPKLTWDYWEVNVSAPADLNQAITNFIETYLKTYTGMLNIETIGNKIIEVHLRFSPQWPDLYGERFLSSLVALYSAGEWMG</sequence>
<protein>
    <submittedName>
        <fullName evidence="1">Uncharacterized protein</fullName>
    </submittedName>
</protein>
<dbReference type="GeneID" id="4318289"/>
<dbReference type="AlphaFoldDB" id="Q0CRR7"/>
<dbReference type="OrthoDB" id="4485030at2759"/>
<dbReference type="VEuPathDB" id="FungiDB:ATEG_03617"/>
<dbReference type="RefSeq" id="XP_001212795.1">
    <property type="nucleotide sequence ID" value="XM_001212795.1"/>
</dbReference>
<dbReference type="Proteomes" id="UP000007963">
    <property type="component" value="Unassembled WGS sequence"/>
</dbReference>
<evidence type="ECO:0000313" key="2">
    <source>
        <dbReference type="Proteomes" id="UP000007963"/>
    </source>
</evidence>
<organism evidence="1 2">
    <name type="scientific">Aspergillus terreus (strain NIH 2624 / FGSC A1156)</name>
    <dbReference type="NCBI Taxonomy" id="341663"/>
    <lineage>
        <taxon>Eukaryota</taxon>
        <taxon>Fungi</taxon>
        <taxon>Dikarya</taxon>
        <taxon>Ascomycota</taxon>
        <taxon>Pezizomycotina</taxon>
        <taxon>Eurotiomycetes</taxon>
        <taxon>Eurotiomycetidae</taxon>
        <taxon>Eurotiales</taxon>
        <taxon>Aspergillaceae</taxon>
        <taxon>Aspergillus</taxon>
        <taxon>Aspergillus subgen. Circumdati</taxon>
    </lineage>
</organism>
<reference evidence="2" key="1">
    <citation type="submission" date="2005-09" db="EMBL/GenBank/DDBJ databases">
        <title>Annotation of the Aspergillus terreus NIH2624 genome.</title>
        <authorList>
            <person name="Birren B.W."/>
            <person name="Lander E.S."/>
            <person name="Galagan J.E."/>
            <person name="Nusbaum C."/>
            <person name="Devon K."/>
            <person name="Henn M."/>
            <person name="Ma L.-J."/>
            <person name="Jaffe D.B."/>
            <person name="Butler J."/>
            <person name="Alvarez P."/>
            <person name="Gnerre S."/>
            <person name="Grabherr M."/>
            <person name="Kleber M."/>
            <person name="Mauceli E.W."/>
            <person name="Brockman W."/>
            <person name="Rounsley S."/>
            <person name="Young S.K."/>
            <person name="LaButti K."/>
            <person name="Pushparaj V."/>
            <person name="DeCaprio D."/>
            <person name="Crawford M."/>
            <person name="Koehrsen M."/>
            <person name="Engels R."/>
            <person name="Montgomery P."/>
            <person name="Pearson M."/>
            <person name="Howarth C."/>
            <person name="Larson L."/>
            <person name="Luoma S."/>
            <person name="White J."/>
            <person name="Alvarado L."/>
            <person name="Kodira C.D."/>
            <person name="Zeng Q."/>
            <person name="Oleary S."/>
            <person name="Yandava C."/>
            <person name="Denning D.W."/>
            <person name="Nierman W.C."/>
            <person name="Milne T."/>
            <person name="Madden K."/>
        </authorList>
    </citation>
    <scope>NUCLEOTIDE SEQUENCE [LARGE SCALE GENOMIC DNA]</scope>
    <source>
        <strain evidence="2">NIH 2624 / FGSC A1156</strain>
    </source>
</reference>
<dbReference type="HOGENOM" id="CLU_077390_0_0_1"/>
<evidence type="ECO:0000313" key="1">
    <source>
        <dbReference type="EMBL" id="EAU35419.1"/>
    </source>
</evidence>
<dbReference type="EMBL" id="CH476598">
    <property type="protein sequence ID" value="EAU35419.1"/>
    <property type="molecule type" value="Genomic_DNA"/>
</dbReference>
<dbReference type="OMA" id="QWPDLYG"/>
<accession>Q0CRR7</accession>
<dbReference type="eggNOG" id="ENOG502SQBZ">
    <property type="taxonomic scope" value="Eukaryota"/>
</dbReference>
<name>Q0CRR7_ASPTN</name>
<gene>
    <name evidence="1" type="ORF">ATEG_03617</name>
</gene>